<dbReference type="Pfam" id="PF04488">
    <property type="entry name" value="Gly_transf_sug"/>
    <property type="match status" value="1"/>
</dbReference>
<dbReference type="InterPro" id="IPR029044">
    <property type="entry name" value="Nucleotide-diphossugar_trans"/>
</dbReference>
<dbReference type="OrthoDB" id="409543at2759"/>
<comment type="caution">
    <text evidence="3">The sequence shown here is derived from an EMBL/GenBank/DDBJ whole genome shotgun (WGS) entry which is preliminary data.</text>
</comment>
<dbReference type="AlphaFoldDB" id="A0A397T0I0"/>
<dbReference type="Gene3D" id="3.90.550.20">
    <property type="match status" value="1"/>
</dbReference>
<reference evidence="3 4" key="1">
    <citation type="submission" date="2018-06" db="EMBL/GenBank/DDBJ databases">
        <title>Comparative genomics reveals the genomic features of Rhizophagus irregularis, R. cerebriforme, R. diaphanum and Gigaspora rosea, and their symbiotic lifestyle signature.</title>
        <authorList>
            <person name="Morin E."/>
            <person name="San Clemente H."/>
            <person name="Chen E.C.H."/>
            <person name="De La Providencia I."/>
            <person name="Hainaut M."/>
            <person name="Kuo A."/>
            <person name="Kohler A."/>
            <person name="Murat C."/>
            <person name="Tang N."/>
            <person name="Roy S."/>
            <person name="Loubradou J."/>
            <person name="Henrissat B."/>
            <person name="Grigoriev I.V."/>
            <person name="Corradi N."/>
            <person name="Roux C."/>
            <person name="Martin F.M."/>
        </authorList>
    </citation>
    <scope>NUCLEOTIDE SEQUENCE [LARGE SCALE GENOMIC DNA]</scope>
    <source>
        <strain evidence="3 4">DAOM 227022</strain>
    </source>
</reference>
<gene>
    <name evidence="3" type="ORF">C1645_767628</name>
</gene>
<keyword evidence="2" id="KW-0472">Membrane</keyword>
<proteinExistence type="inferred from homology"/>
<accession>A0A397T0I0</accession>
<sequence>MVSNKLTSILNKKSLLTIICLIILFDLLYTIYSDSPPVNVLEAPDVVPSQQRPNGILNTDQVMKYCDMKFNLVENCLEYLDTKEDEYIINPSSPIPECNENEPPMLFHVFWRGMITDKLTLQMKSFLYTQPLACSKLYVWLQNSDTDIDMNPFAGFIYKKFSPKNIEFKKWDTEEQLNSDPIYNGWEAIMSGHSSVAFSDLVRFVVLNRYGGMYMDGDVLFLRDMRPLYHSGIDFSYKWSFKTEYNTAVLRLHANGTTSRKIISQAMKEKMNFHPFQIKKYLLADTNLSLDSPTTKSIYNSALYMYSVPLFDPLWLKNDRRQKNVLSPNLNGMDDVWDPNFIPGEFPNIKNINDYSPLDLRKADNFFRGAFAYHWHNNWSRELIPSCWMGVINTAYDSFINGTQTNIYGEYIKY</sequence>
<comment type="similarity">
    <text evidence="1">Belongs to the glycosyltransferase 32 family.</text>
</comment>
<dbReference type="SUPFAM" id="SSF53448">
    <property type="entry name" value="Nucleotide-diphospho-sugar transferases"/>
    <property type="match status" value="1"/>
</dbReference>
<evidence type="ECO:0000256" key="2">
    <source>
        <dbReference type="SAM" id="Phobius"/>
    </source>
</evidence>
<keyword evidence="2" id="KW-1133">Transmembrane helix</keyword>
<dbReference type="Proteomes" id="UP000265703">
    <property type="component" value="Unassembled WGS sequence"/>
</dbReference>
<evidence type="ECO:0000256" key="1">
    <source>
        <dbReference type="ARBA" id="ARBA00009003"/>
    </source>
</evidence>
<dbReference type="EMBL" id="QKYT01000154">
    <property type="protein sequence ID" value="RIA91352.1"/>
    <property type="molecule type" value="Genomic_DNA"/>
</dbReference>
<protein>
    <recommendedName>
        <fullName evidence="5">Glycosyltransferase Family 32 protein</fullName>
    </recommendedName>
</protein>
<evidence type="ECO:0000313" key="3">
    <source>
        <dbReference type="EMBL" id="RIA91352.1"/>
    </source>
</evidence>
<keyword evidence="2" id="KW-0812">Transmembrane</keyword>
<dbReference type="InterPro" id="IPR007577">
    <property type="entry name" value="GlycoTrfase_DXD_sugar-bd_CS"/>
</dbReference>
<organism evidence="3 4">
    <name type="scientific">Glomus cerebriforme</name>
    <dbReference type="NCBI Taxonomy" id="658196"/>
    <lineage>
        <taxon>Eukaryota</taxon>
        <taxon>Fungi</taxon>
        <taxon>Fungi incertae sedis</taxon>
        <taxon>Mucoromycota</taxon>
        <taxon>Glomeromycotina</taxon>
        <taxon>Glomeromycetes</taxon>
        <taxon>Glomerales</taxon>
        <taxon>Glomeraceae</taxon>
        <taxon>Glomus</taxon>
    </lineage>
</organism>
<evidence type="ECO:0000313" key="4">
    <source>
        <dbReference type="Proteomes" id="UP000265703"/>
    </source>
</evidence>
<evidence type="ECO:0008006" key="5">
    <source>
        <dbReference type="Google" id="ProtNLM"/>
    </source>
</evidence>
<feature type="transmembrane region" description="Helical" evidence="2">
    <location>
        <begin position="15"/>
        <end position="32"/>
    </location>
</feature>
<name>A0A397T0I0_9GLOM</name>
<keyword evidence="4" id="KW-1185">Reference proteome</keyword>